<accession>A0AAN8S6B8</accession>
<dbReference type="EMBL" id="JAWJWE010000036">
    <property type="protein sequence ID" value="KAK6629214.1"/>
    <property type="molecule type" value="Genomic_DNA"/>
</dbReference>
<dbReference type="AlphaFoldDB" id="A0AAN8S6B8"/>
<comment type="caution">
    <text evidence="2">The sequence shown here is derived from an EMBL/GenBank/DDBJ whole genome shotgun (WGS) entry which is preliminary data.</text>
</comment>
<reference evidence="2 3" key="1">
    <citation type="submission" date="2023-10" db="EMBL/GenBank/DDBJ databases">
        <title>Genomes of two closely related lineages of the louse Polyplax serrata with different host specificities.</title>
        <authorList>
            <person name="Martinu J."/>
            <person name="Tarabai H."/>
            <person name="Stefka J."/>
            <person name="Hypsa V."/>
        </authorList>
    </citation>
    <scope>NUCLEOTIDE SEQUENCE [LARGE SCALE GENOMIC DNA]</scope>
    <source>
        <strain evidence="2">HR10_N</strain>
    </source>
</reference>
<proteinExistence type="predicted"/>
<feature type="region of interest" description="Disordered" evidence="1">
    <location>
        <begin position="54"/>
        <end position="97"/>
    </location>
</feature>
<feature type="compositionally biased region" description="Polar residues" evidence="1">
    <location>
        <begin position="76"/>
        <end position="87"/>
    </location>
</feature>
<evidence type="ECO:0000313" key="2">
    <source>
        <dbReference type="EMBL" id="KAK6629214.1"/>
    </source>
</evidence>
<evidence type="ECO:0000313" key="3">
    <source>
        <dbReference type="Proteomes" id="UP001372834"/>
    </source>
</evidence>
<organism evidence="2 3">
    <name type="scientific">Polyplax serrata</name>
    <name type="common">Common mouse louse</name>
    <dbReference type="NCBI Taxonomy" id="468196"/>
    <lineage>
        <taxon>Eukaryota</taxon>
        <taxon>Metazoa</taxon>
        <taxon>Ecdysozoa</taxon>
        <taxon>Arthropoda</taxon>
        <taxon>Hexapoda</taxon>
        <taxon>Insecta</taxon>
        <taxon>Pterygota</taxon>
        <taxon>Neoptera</taxon>
        <taxon>Paraneoptera</taxon>
        <taxon>Psocodea</taxon>
        <taxon>Troctomorpha</taxon>
        <taxon>Phthiraptera</taxon>
        <taxon>Anoplura</taxon>
        <taxon>Polyplacidae</taxon>
        <taxon>Polyplax</taxon>
    </lineage>
</organism>
<sequence length="97" mass="10842">MVIYELVCIRSIDPSLYLRPRKLQGDIFGGLNDGLLSRAEALAAVDIGKHPVSTTPGLPQLKHDMMYHHGMGTHPGTPNSRSHQTCYKWTKDVTDER</sequence>
<gene>
    <name evidence="2" type="ORF">RUM43_003031</name>
</gene>
<name>A0AAN8S6B8_POLSC</name>
<dbReference type="Proteomes" id="UP001372834">
    <property type="component" value="Unassembled WGS sequence"/>
</dbReference>
<evidence type="ECO:0000256" key="1">
    <source>
        <dbReference type="SAM" id="MobiDB-lite"/>
    </source>
</evidence>
<protein>
    <submittedName>
        <fullName evidence="2">Uncharacterized protein</fullName>
    </submittedName>
</protein>